<evidence type="ECO:0000313" key="1">
    <source>
        <dbReference type="EMBL" id="RRT83711.1"/>
    </source>
</evidence>
<sequence>MCIQLVEPKRLYLSVELSRLDCDVYVCDDLDEINQQPRIVGCLDNKNRGKQNLIFEGIGAAKREQRREQHRGTGKPHSTALVLGLGRRIPEATVTAIVPPLV</sequence>
<comment type="caution">
    <text evidence="1">The sequence shown here is derived from an EMBL/GenBank/DDBJ whole genome shotgun (WGS) entry which is preliminary data.</text>
</comment>
<proteinExistence type="predicted"/>
<dbReference type="Proteomes" id="UP000287651">
    <property type="component" value="Unassembled WGS sequence"/>
</dbReference>
<gene>
    <name evidence="1" type="ORF">B296_00001318</name>
</gene>
<reference evidence="1 2" key="1">
    <citation type="journal article" date="2014" name="Agronomy (Basel)">
        <title>A Draft Genome Sequence for Ensete ventricosum, the Drought-Tolerant Tree Against Hunger.</title>
        <authorList>
            <person name="Harrison J."/>
            <person name="Moore K.A."/>
            <person name="Paszkiewicz K."/>
            <person name="Jones T."/>
            <person name="Grant M."/>
            <person name="Ambacheew D."/>
            <person name="Muzemil S."/>
            <person name="Studholme D.J."/>
        </authorList>
    </citation>
    <scope>NUCLEOTIDE SEQUENCE [LARGE SCALE GENOMIC DNA]</scope>
</reference>
<evidence type="ECO:0000313" key="2">
    <source>
        <dbReference type="Proteomes" id="UP000287651"/>
    </source>
</evidence>
<dbReference type="AlphaFoldDB" id="A0A427B5F3"/>
<accession>A0A427B5F3</accession>
<organism evidence="1 2">
    <name type="scientific">Ensete ventricosum</name>
    <name type="common">Abyssinian banana</name>
    <name type="synonym">Musa ensete</name>
    <dbReference type="NCBI Taxonomy" id="4639"/>
    <lineage>
        <taxon>Eukaryota</taxon>
        <taxon>Viridiplantae</taxon>
        <taxon>Streptophyta</taxon>
        <taxon>Embryophyta</taxon>
        <taxon>Tracheophyta</taxon>
        <taxon>Spermatophyta</taxon>
        <taxon>Magnoliopsida</taxon>
        <taxon>Liliopsida</taxon>
        <taxon>Zingiberales</taxon>
        <taxon>Musaceae</taxon>
        <taxon>Ensete</taxon>
    </lineage>
</organism>
<dbReference type="EMBL" id="AMZH03000441">
    <property type="protein sequence ID" value="RRT83711.1"/>
    <property type="molecule type" value="Genomic_DNA"/>
</dbReference>
<name>A0A427B5F3_ENSVE</name>
<protein>
    <submittedName>
        <fullName evidence="1">Uncharacterized protein</fullName>
    </submittedName>
</protein>